<evidence type="ECO:0000313" key="2">
    <source>
        <dbReference type="EMBL" id="KAK2072152.1"/>
    </source>
</evidence>
<evidence type="ECO:0000256" key="1">
    <source>
        <dbReference type="SAM" id="MobiDB-lite"/>
    </source>
</evidence>
<feature type="compositionally biased region" description="Polar residues" evidence="1">
    <location>
        <begin position="58"/>
        <end position="71"/>
    </location>
</feature>
<sequence>MILGARGTPAPTLAKPAKITLAVYRVAAYKTKRRKSAKAYTIAYKLAKKEDLRRSKRTASSNAGRYTTNSGLIADKDDNNAYNRAYVPPANAEEKEEEEEEEKEDSSSDDNSVNGSTSDSADKDKGSSACKRSKGTSHCKDTLLYKR</sequence>
<dbReference type="EMBL" id="JAQQPM010000005">
    <property type="protein sequence ID" value="KAK2072152.1"/>
    <property type="molecule type" value="Genomic_DNA"/>
</dbReference>
<comment type="caution">
    <text evidence="2">The sequence shown here is derived from an EMBL/GenBank/DDBJ whole genome shotgun (WGS) entry which is preliminary data.</text>
</comment>
<feature type="compositionally biased region" description="Basic and acidic residues" evidence="1">
    <location>
        <begin position="138"/>
        <end position="147"/>
    </location>
</feature>
<name>A0AAD9MDB1_9PEZI</name>
<gene>
    <name evidence="2" type="ORF">P8C59_006524</name>
</gene>
<dbReference type="Proteomes" id="UP001217918">
    <property type="component" value="Unassembled WGS sequence"/>
</dbReference>
<feature type="compositionally biased region" description="Acidic residues" evidence="1">
    <location>
        <begin position="94"/>
        <end position="108"/>
    </location>
</feature>
<accession>A0AAD9MDB1</accession>
<dbReference type="AlphaFoldDB" id="A0AAD9MDB1"/>
<organism evidence="2 3">
    <name type="scientific">Phyllachora maydis</name>
    <dbReference type="NCBI Taxonomy" id="1825666"/>
    <lineage>
        <taxon>Eukaryota</taxon>
        <taxon>Fungi</taxon>
        <taxon>Dikarya</taxon>
        <taxon>Ascomycota</taxon>
        <taxon>Pezizomycotina</taxon>
        <taxon>Sordariomycetes</taxon>
        <taxon>Sordariomycetidae</taxon>
        <taxon>Phyllachorales</taxon>
        <taxon>Phyllachoraceae</taxon>
        <taxon>Phyllachora</taxon>
    </lineage>
</organism>
<protein>
    <submittedName>
        <fullName evidence="2">Uncharacterized protein</fullName>
    </submittedName>
</protein>
<evidence type="ECO:0000313" key="3">
    <source>
        <dbReference type="Proteomes" id="UP001217918"/>
    </source>
</evidence>
<proteinExistence type="predicted"/>
<keyword evidence="3" id="KW-1185">Reference proteome</keyword>
<feature type="region of interest" description="Disordered" evidence="1">
    <location>
        <begin position="50"/>
        <end position="147"/>
    </location>
</feature>
<reference evidence="2" key="1">
    <citation type="journal article" date="2023" name="Mol. Plant Microbe Interact.">
        <title>Elucidating the Obligate Nature and Biological Capacity of an Invasive Fungal Corn Pathogen.</title>
        <authorList>
            <person name="MacCready J.S."/>
            <person name="Roggenkamp E.M."/>
            <person name="Gdanetz K."/>
            <person name="Chilvers M.I."/>
        </authorList>
    </citation>
    <scope>NUCLEOTIDE SEQUENCE</scope>
    <source>
        <strain evidence="2">PM02</strain>
    </source>
</reference>